<dbReference type="InterPro" id="IPR016166">
    <property type="entry name" value="FAD-bd_PCMH"/>
</dbReference>
<dbReference type="Pfam" id="PF02913">
    <property type="entry name" value="FAD-oxidase_C"/>
    <property type="match status" value="1"/>
</dbReference>
<evidence type="ECO:0000259" key="5">
    <source>
        <dbReference type="PROSITE" id="PS51387"/>
    </source>
</evidence>
<dbReference type="PROSITE" id="PS51387">
    <property type="entry name" value="FAD_PCMH"/>
    <property type="match status" value="1"/>
</dbReference>
<dbReference type="PANTHER" id="PTHR42934:SF2">
    <property type="entry name" value="GLYCOLATE OXIDASE SUBUNIT GLCD"/>
    <property type="match status" value="1"/>
</dbReference>
<dbReference type="RefSeq" id="WP_206713736.1">
    <property type="nucleotide sequence ID" value="NZ_CP071091.1"/>
</dbReference>
<dbReference type="InterPro" id="IPR016169">
    <property type="entry name" value="FAD-bd_PCMH_sub2"/>
</dbReference>
<dbReference type="SUPFAM" id="SSF55103">
    <property type="entry name" value="FAD-linked oxidases, C-terminal domain"/>
    <property type="match status" value="1"/>
</dbReference>
<reference evidence="6 7" key="1">
    <citation type="submission" date="2021-02" db="EMBL/GenBank/DDBJ databases">
        <title>De Novo genome assembly of isolated myxobacteria.</title>
        <authorList>
            <person name="Stevens D.C."/>
        </authorList>
    </citation>
    <scope>NUCLEOTIDE SEQUENCE [LARGE SCALE GENOMIC DNA]</scope>
    <source>
        <strain evidence="6 7">SCHIC003</strain>
    </source>
</reference>
<dbReference type="InterPro" id="IPR006094">
    <property type="entry name" value="Oxid_FAD_bind_N"/>
</dbReference>
<keyword evidence="4" id="KW-0560">Oxidoreductase</keyword>
<evidence type="ECO:0000313" key="6">
    <source>
        <dbReference type="EMBL" id="QSQ12001.1"/>
    </source>
</evidence>
<keyword evidence="2" id="KW-0285">Flavoprotein</keyword>
<protein>
    <submittedName>
        <fullName evidence="6">FAD-binding protein</fullName>
    </submittedName>
</protein>
<dbReference type="InterPro" id="IPR016164">
    <property type="entry name" value="FAD-linked_Oxase-like_C"/>
</dbReference>
<comment type="cofactor">
    <cofactor evidence="1">
        <name>FAD</name>
        <dbReference type="ChEBI" id="CHEBI:57692"/>
    </cofactor>
</comment>
<dbReference type="Proteomes" id="UP000663090">
    <property type="component" value="Chromosome"/>
</dbReference>
<accession>A0ABX7N3M1</accession>
<dbReference type="PANTHER" id="PTHR42934">
    <property type="entry name" value="GLYCOLATE OXIDASE SUBUNIT GLCD"/>
    <property type="match status" value="1"/>
</dbReference>
<dbReference type="InterPro" id="IPR004113">
    <property type="entry name" value="FAD-bd_oxidored_4_C"/>
</dbReference>
<name>A0ABX7N3M1_9BACT</name>
<feature type="domain" description="FAD-binding PCMH-type" evidence="5">
    <location>
        <begin position="37"/>
        <end position="216"/>
    </location>
</feature>
<evidence type="ECO:0000256" key="2">
    <source>
        <dbReference type="ARBA" id="ARBA00022630"/>
    </source>
</evidence>
<proteinExistence type="predicted"/>
<dbReference type="EMBL" id="CP071091">
    <property type="protein sequence ID" value="QSQ12001.1"/>
    <property type="molecule type" value="Genomic_DNA"/>
</dbReference>
<evidence type="ECO:0000256" key="3">
    <source>
        <dbReference type="ARBA" id="ARBA00022827"/>
    </source>
</evidence>
<dbReference type="Gene3D" id="1.10.45.10">
    <property type="entry name" value="Vanillyl-alcohol Oxidase, Chain A, domain 4"/>
    <property type="match status" value="1"/>
</dbReference>
<evidence type="ECO:0000256" key="4">
    <source>
        <dbReference type="ARBA" id="ARBA00023002"/>
    </source>
</evidence>
<keyword evidence="7" id="KW-1185">Reference proteome</keyword>
<sequence>MNTALLRELAAVLPPEALVTDADVLEAHRRDQAEWAPSGQPVVLVRATCTDDVRAVLRVASARKVPVVPRGAGSGLSGGANATDGCIVLSLMRMNRVLEVDSRGLLAVVQPGVLNAEVKAAAAEKGLWYAPDPASWEFSSLGGNLATNAGGLCCVKYGVTGDAVLGLEVVLADGSVVRTGGRTVKNVAGYDLTRLFVGSEGTLGVITEATLKLRPKPPRATTLVATFPTLSGAGLAVTDIMARTRPSLLELMDRATCRAVEAYKPLGLDVEAAAFLLARSDAGGDQGVVEIEAMARCCEAAGATFVTHSEDEAEGELLLTARRLAFPALERQGATLLDDVGVPLSRIPELLAAVEDIAARREVLVGTFGHAGDGNMHPTVVFDRKDPAALARARAAFDDILEAALALGGTITGEHGVGVLKQPFLGRQLGEEAMRLHRRIKGAMDPLGILNPGKVC</sequence>
<evidence type="ECO:0000256" key="1">
    <source>
        <dbReference type="ARBA" id="ARBA00001974"/>
    </source>
</evidence>
<gene>
    <name evidence="6" type="ORF">JY572_26905</name>
</gene>
<dbReference type="Gene3D" id="3.30.70.2740">
    <property type="match status" value="1"/>
</dbReference>
<dbReference type="SUPFAM" id="SSF56176">
    <property type="entry name" value="FAD-binding/transporter-associated domain-like"/>
    <property type="match status" value="1"/>
</dbReference>
<keyword evidence="3" id="KW-0274">FAD</keyword>
<dbReference type="Gene3D" id="3.30.465.10">
    <property type="match status" value="1"/>
</dbReference>
<organism evidence="6 7">
    <name type="scientific">Myxococcus landrumensis</name>
    <dbReference type="NCBI Taxonomy" id="2813577"/>
    <lineage>
        <taxon>Bacteria</taxon>
        <taxon>Pseudomonadati</taxon>
        <taxon>Myxococcota</taxon>
        <taxon>Myxococcia</taxon>
        <taxon>Myxococcales</taxon>
        <taxon>Cystobacterineae</taxon>
        <taxon>Myxococcaceae</taxon>
        <taxon>Myxococcus</taxon>
    </lineage>
</organism>
<dbReference type="InterPro" id="IPR016171">
    <property type="entry name" value="Vanillyl_alc_oxidase_C-sub2"/>
</dbReference>
<dbReference type="Pfam" id="PF01565">
    <property type="entry name" value="FAD_binding_4"/>
    <property type="match status" value="1"/>
</dbReference>
<dbReference type="InterPro" id="IPR051914">
    <property type="entry name" value="FAD-linked_OxidoTrans_Type4"/>
</dbReference>
<dbReference type="InterPro" id="IPR036318">
    <property type="entry name" value="FAD-bd_PCMH-like_sf"/>
</dbReference>
<evidence type="ECO:0000313" key="7">
    <source>
        <dbReference type="Proteomes" id="UP000663090"/>
    </source>
</evidence>